<comment type="caution">
    <text evidence="13">The sequence shown here is derived from an EMBL/GenBank/DDBJ whole genome shotgun (WGS) entry which is preliminary data.</text>
</comment>
<keyword evidence="5 9" id="KW-0805">Transcription regulation</keyword>
<dbReference type="Pfam" id="PF00072">
    <property type="entry name" value="Response_reg"/>
    <property type="match status" value="1"/>
</dbReference>
<keyword evidence="3 10" id="KW-0597">Phosphoprotein</keyword>
<dbReference type="PIRSF" id="PIRSF006171">
    <property type="entry name" value="RR_citrat_malat"/>
    <property type="match status" value="1"/>
</dbReference>
<dbReference type="CDD" id="cd19925">
    <property type="entry name" value="REC_citrate_TCS"/>
    <property type="match status" value="1"/>
</dbReference>
<dbReference type="InterPro" id="IPR036390">
    <property type="entry name" value="WH_DNA-bd_sf"/>
</dbReference>
<dbReference type="SMART" id="SM00448">
    <property type="entry name" value="REC"/>
    <property type="match status" value="1"/>
</dbReference>
<dbReference type="InterPro" id="IPR048714">
    <property type="entry name" value="DpiA-like_HTH"/>
</dbReference>
<protein>
    <recommendedName>
        <fullName evidence="9">Transcriptional regulatory protein</fullName>
    </recommendedName>
</protein>
<feature type="domain" description="Response regulatory" evidence="12">
    <location>
        <begin position="1"/>
        <end position="114"/>
    </location>
</feature>
<evidence type="ECO:0000256" key="7">
    <source>
        <dbReference type="ARBA" id="ARBA00023159"/>
    </source>
</evidence>
<dbReference type="Gene3D" id="3.40.50.2300">
    <property type="match status" value="1"/>
</dbReference>
<dbReference type="PROSITE" id="PS50110">
    <property type="entry name" value="RESPONSE_REGULATORY"/>
    <property type="match status" value="1"/>
</dbReference>
<evidence type="ECO:0000256" key="10">
    <source>
        <dbReference type="PROSITE-ProRule" id="PRU00169"/>
    </source>
</evidence>
<reference evidence="13 14" key="1">
    <citation type="journal article" date="2019" name="Int. J. Syst. Evol. Microbiol.">
        <title>The Global Catalogue of Microorganisms (GCM) 10K type strain sequencing project: providing services to taxonomists for standard genome sequencing and annotation.</title>
        <authorList>
            <consortium name="The Broad Institute Genomics Platform"/>
            <consortium name="The Broad Institute Genome Sequencing Center for Infectious Disease"/>
            <person name="Wu L."/>
            <person name="Ma J."/>
        </authorList>
    </citation>
    <scope>NUCLEOTIDE SEQUENCE [LARGE SCALE GENOMIC DNA]</scope>
    <source>
        <strain evidence="13 14">JCM 13022</strain>
    </source>
</reference>
<keyword evidence="2 9" id="KW-0963">Cytoplasm</keyword>
<dbReference type="InterPro" id="IPR011006">
    <property type="entry name" value="CheY-like_superfamily"/>
</dbReference>
<dbReference type="EMBL" id="BAAALM010000017">
    <property type="protein sequence ID" value="GAA1218932.1"/>
    <property type="molecule type" value="Genomic_DNA"/>
</dbReference>
<evidence type="ECO:0000256" key="11">
    <source>
        <dbReference type="SAM" id="MobiDB-lite"/>
    </source>
</evidence>
<dbReference type="InterPro" id="IPR024187">
    <property type="entry name" value="Sig_transdc_resp-reg_cit/mal"/>
</dbReference>
<comment type="subcellular location">
    <subcellularLocation>
        <location evidence="1 9">Cytoplasm</location>
    </subcellularLocation>
</comment>
<dbReference type="InterPro" id="IPR001789">
    <property type="entry name" value="Sig_transdc_resp-reg_receiver"/>
</dbReference>
<keyword evidence="14" id="KW-1185">Reference proteome</keyword>
<feature type="region of interest" description="Disordered" evidence="11">
    <location>
        <begin position="167"/>
        <end position="187"/>
    </location>
</feature>
<dbReference type="PANTHER" id="PTHR45526">
    <property type="entry name" value="TRANSCRIPTIONAL REGULATORY PROTEIN DPIA"/>
    <property type="match status" value="1"/>
</dbReference>
<evidence type="ECO:0000256" key="9">
    <source>
        <dbReference type="PIRNR" id="PIRNR006171"/>
    </source>
</evidence>
<keyword evidence="4 9" id="KW-0902">Two-component regulatory system</keyword>
<keyword evidence="7 9" id="KW-0010">Activator</keyword>
<evidence type="ECO:0000256" key="1">
    <source>
        <dbReference type="ARBA" id="ARBA00004496"/>
    </source>
</evidence>
<evidence type="ECO:0000313" key="14">
    <source>
        <dbReference type="Proteomes" id="UP001500467"/>
    </source>
</evidence>
<evidence type="ECO:0000256" key="5">
    <source>
        <dbReference type="ARBA" id="ARBA00023015"/>
    </source>
</evidence>
<accession>A0ABN1VQ67</accession>
<dbReference type="SUPFAM" id="SSF52172">
    <property type="entry name" value="CheY-like"/>
    <property type="match status" value="1"/>
</dbReference>
<organism evidence="13 14">
    <name type="scientific">Prauserella alba</name>
    <dbReference type="NCBI Taxonomy" id="176898"/>
    <lineage>
        <taxon>Bacteria</taxon>
        <taxon>Bacillati</taxon>
        <taxon>Actinomycetota</taxon>
        <taxon>Actinomycetes</taxon>
        <taxon>Pseudonocardiales</taxon>
        <taxon>Pseudonocardiaceae</taxon>
        <taxon>Prauserella</taxon>
    </lineage>
</organism>
<proteinExistence type="predicted"/>
<dbReference type="SUPFAM" id="SSF46785">
    <property type="entry name" value="Winged helix' DNA-binding domain"/>
    <property type="match status" value="1"/>
</dbReference>
<evidence type="ECO:0000256" key="4">
    <source>
        <dbReference type="ARBA" id="ARBA00023012"/>
    </source>
</evidence>
<sequence length="240" mass="25370">MVEDDPVAAEAHRAYVERLAGFTVAGVAHSGAETVRFCRTRHVDLVLLDFYLPDTHGLAVCRTLRAEGNPVDVIAVTSARDLGVVRAAVSAGVVQYLLKPFTFAALRDKLDSYARFRDSAAQPGEVDGQAEVDRMLATLRTTEHATLPKGMSGETLDAISAVLADSARDSAADGSEPGEGAPDDGAGMSAAAVADAVGVARVTARRYLEYLADNGLARRKPHYGGVGRPEVRYAAMSRKA</sequence>
<evidence type="ECO:0000313" key="13">
    <source>
        <dbReference type="EMBL" id="GAA1218932.1"/>
    </source>
</evidence>
<keyword evidence="8 9" id="KW-0804">Transcription</keyword>
<dbReference type="Proteomes" id="UP001500467">
    <property type="component" value="Unassembled WGS sequence"/>
</dbReference>
<dbReference type="InterPro" id="IPR051271">
    <property type="entry name" value="2C-system_Tx_regulators"/>
</dbReference>
<keyword evidence="6 9" id="KW-0238">DNA-binding</keyword>
<name>A0ABN1VQ67_9PSEU</name>
<evidence type="ECO:0000256" key="8">
    <source>
        <dbReference type="ARBA" id="ARBA00023163"/>
    </source>
</evidence>
<evidence type="ECO:0000259" key="12">
    <source>
        <dbReference type="PROSITE" id="PS50110"/>
    </source>
</evidence>
<evidence type="ECO:0000256" key="6">
    <source>
        <dbReference type="ARBA" id="ARBA00023125"/>
    </source>
</evidence>
<feature type="modified residue" description="4-aspartylphosphate" evidence="10">
    <location>
        <position position="49"/>
    </location>
</feature>
<dbReference type="Pfam" id="PF20714">
    <property type="entry name" value="HTH_64"/>
    <property type="match status" value="1"/>
</dbReference>
<gene>
    <name evidence="13" type="ORF">GCM10009675_46980</name>
</gene>
<evidence type="ECO:0000256" key="3">
    <source>
        <dbReference type="ARBA" id="ARBA00022553"/>
    </source>
</evidence>
<evidence type="ECO:0000256" key="2">
    <source>
        <dbReference type="ARBA" id="ARBA00022490"/>
    </source>
</evidence>
<dbReference type="PANTHER" id="PTHR45526:SF1">
    <property type="entry name" value="TRANSCRIPTIONAL REGULATORY PROTEIN DCUR-RELATED"/>
    <property type="match status" value="1"/>
</dbReference>